<feature type="transmembrane region" description="Helical" evidence="6">
    <location>
        <begin position="288"/>
        <end position="308"/>
    </location>
</feature>
<accession>A0A3C1KN26</accession>
<feature type="transmembrane region" description="Helical" evidence="6">
    <location>
        <begin position="7"/>
        <end position="26"/>
    </location>
</feature>
<evidence type="ECO:0000256" key="4">
    <source>
        <dbReference type="ARBA" id="ARBA00022989"/>
    </source>
</evidence>
<evidence type="ECO:0000256" key="1">
    <source>
        <dbReference type="ARBA" id="ARBA00004141"/>
    </source>
</evidence>
<proteinExistence type="predicted"/>
<dbReference type="Pfam" id="PF00939">
    <property type="entry name" value="Na_sulph_symp"/>
    <property type="match status" value="1"/>
</dbReference>
<dbReference type="Proteomes" id="UP000259273">
    <property type="component" value="Unassembled WGS sequence"/>
</dbReference>
<dbReference type="GO" id="GO:0015141">
    <property type="term" value="F:succinate transmembrane transporter activity"/>
    <property type="evidence" value="ECO:0007669"/>
    <property type="project" value="UniProtKB-ARBA"/>
</dbReference>
<sequence>MIALRRVLLWGTPPLVICLALLLLAAGYSQDIAVVAMVALWCVLWWVFEPVPIPVTSLLPIALLPLLGVLTPAQVGQAYGSPLILLLLGGFLLSKAMEHSGAHRRIALGMVRLVGADSGPRLVLGFMIAAASLSMWISNTATTLMLLPVALAVLEATDRRRELAVPLLLGVAYAASVGGIGTPIGTPPNLIFMQVYEQTTGQAISFTRWMGWAVPVVLVMIPLMALALTRGLSGSVAVQLPTTGAWRSEEKRVLWVFGLTALAWITRSEPFGGWQVWLGLPQANDASVALLAVVVMFVLPNGSGGRLLDWERASTIPWGVLLLFSGGICLASGFVASGLSDIMGEALAGLTGIPVWLLLLLVCLAVTFMTETTSNTASTTLLMPVLAAAAVAADLPPELIMVPAAMSASCAFMLPVATAPNSVVYGSGVITTAQMAREGLLLNLLGAVVISTLCFVLVR</sequence>
<keyword evidence="5 6" id="KW-0472">Membrane</keyword>
<gene>
    <name evidence="7" type="ORF">DCP75_09905</name>
</gene>
<dbReference type="GO" id="GO:0005886">
    <property type="term" value="C:plasma membrane"/>
    <property type="evidence" value="ECO:0007669"/>
    <property type="project" value="TreeGrafter"/>
</dbReference>
<dbReference type="PANTHER" id="PTHR10283:SF82">
    <property type="entry name" value="SOLUTE CARRIER FAMILY 13 MEMBER 2"/>
    <property type="match status" value="1"/>
</dbReference>
<feature type="transmembrane region" description="Helical" evidence="6">
    <location>
        <begin position="209"/>
        <end position="232"/>
    </location>
</feature>
<keyword evidence="3 6" id="KW-0812">Transmembrane</keyword>
<dbReference type="STRING" id="1121937.GCA_000423125_01920"/>
<dbReference type="EMBL" id="DMND01000134">
    <property type="protein sequence ID" value="HAN28011.1"/>
    <property type="molecule type" value="Genomic_DNA"/>
</dbReference>
<feature type="transmembrane region" description="Helical" evidence="6">
    <location>
        <begin position="253"/>
        <end position="268"/>
    </location>
</feature>
<dbReference type="CDD" id="cd01115">
    <property type="entry name" value="SLC13_permease"/>
    <property type="match status" value="1"/>
</dbReference>
<dbReference type="PANTHER" id="PTHR10283">
    <property type="entry name" value="SOLUTE CARRIER FAMILY 13 MEMBER"/>
    <property type="match status" value="1"/>
</dbReference>
<evidence type="ECO:0000313" key="7">
    <source>
        <dbReference type="EMBL" id="HAN28011.1"/>
    </source>
</evidence>
<dbReference type="NCBIfam" id="TIGR00785">
    <property type="entry name" value="dass"/>
    <property type="match status" value="1"/>
</dbReference>
<dbReference type="PROSITE" id="PS01271">
    <property type="entry name" value="NA_SULFATE"/>
    <property type="match status" value="1"/>
</dbReference>
<comment type="subcellular location">
    <subcellularLocation>
        <location evidence="1">Membrane</location>
        <topology evidence="1">Multi-pass membrane protein</topology>
    </subcellularLocation>
</comment>
<evidence type="ECO:0000256" key="6">
    <source>
        <dbReference type="SAM" id="Phobius"/>
    </source>
</evidence>
<feature type="transmembrane region" description="Helical" evidence="6">
    <location>
        <begin position="320"/>
        <end position="340"/>
    </location>
</feature>
<organism evidence="7 8">
    <name type="scientific">Haliea salexigens</name>
    <dbReference type="NCBI Taxonomy" id="287487"/>
    <lineage>
        <taxon>Bacteria</taxon>
        <taxon>Pseudomonadati</taxon>
        <taxon>Pseudomonadota</taxon>
        <taxon>Gammaproteobacteria</taxon>
        <taxon>Cellvibrionales</taxon>
        <taxon>Halieaceae</taxon>
        <taxon>Haliea</taxon>
    </lineage>
</organism>
<name>A0A3C1KN26_9GAMM</name>
<evidence type="ECO:0000256" key="5">
    <source>
        <dbReference type="ARBA" id="ARBA00023136"/>
    </source>
</evidence>
<feature type="transmembrane region" description="Helical" evidence="6">
    <location>
        <begin position="55"/>
        <end position="73"/>
    </location>
</feature>
<evidence type="ECO:0000256" key="3">
    <source>
        <dbReference type="ARBA" id="ARBA00022692"/>
    </source>
</evidence>
<feature type="transmembrane region" description="Helical" evidence="6">
    <location>
        <begin position="163"/>
        <end position="184"/>
    </location>
</feature>
<feature type="transmembrane region" description="Helical" evidence="6">
    <location>
        <begin position="440"/>
        <end position="458"/>
    </location>
</feature>
<dbReference type="InterPro" id="IPR001898">
    <property type="entry name" value="SLC13A/DASS"/>
</dbReference>
<feature type="transmembrane region" description="Helical" evidence="6">
    <location>
        <begin position="346"/>
        <end position="369"/>
    </location>
</feature>
<reference evidence="7 8" key="1">
    <citation type="journal article" date="2018" name="Nat. Biotechnol.">
        <title>A standardized bacterial taxonomy based on genome phylogeny substantially revises the tree of life.</title>
        <authorList>
            <person name="Parks D.H."/>
            <person name="Chuvochina M."/>
            <person name="Waite D.W."/>
            <person name="Rinke C."/>
            <person name="Skarshewski A."/>
            <person name="Chaumeil P.A."/>
            <person name="Hugenholtz P."/>
        </authorList>
    </citation>
    <scope>NUCLEOTIDE SEQUENCE [LARGE SCALE GENOMIC DNA]</scope>
    <source>
        <strain evidence="7">UBA9158</strain>
    </source>
</reference>
<feature type="transmembrane region" description="Helical" evidence="6">
    <location>
        <begin position="32"/>
        <end position="48"/>
    </location>
</feature>
<feature type="transmembrane region" description="Helical" evidence="6">
    <location>
        <begin position="136"/>
        <end position="156"/>
    </location>
</feature>
<evidence type="ECO:0000256" key="2">
    <source>
        <dbReference type="ARBA" id="ARBA00022448"/>
    </source>
</evidence>
<protein>
    <submittedName>
        <fullName evidence="7">Sodium:dicarboxylate symporter</fullName>
    </submittedName>
</protein>
<comment type="caution">
    <text evidence="7">The sequence shown here is derived from an EMBL/GenBank/DDBJ whole genome shotgun (WGS) entry which is preliminary data.</text>
</comment>
<keyword evidence="4 6" id="KW-1133">Transmembrane helix</keyword>
<dbReference type="AlphaFoldDB" id="A0A3C1KN26"/>
<dbReference type="InterPro" id="IPR031312">
    <property type="entry name" value="Na/sul_symport_CS"/>
</dbReference>
<evidence type="ECO:0000313" key="8">
    <source>
        <dbReference type="Proteomes" id="UP000259273"/>
    </source>
</evidence>
<keyword evidence="2" id="KW-0813">Transport</keyword>